<gene>
    <name evidence="1" type="ORF">BE04_22110</name>
    <name evidence="2" type="ORF">BE21_36080</name>
</gene>
<reference evidence="3 4" key="1">
    <citation type="submission" date="2014-02" db="EMBL/GenBank/DDBJ databases">
        <title>The small core and large imbalanced accessory genome model reveals a collaborative survival strategy of Sorangium cellulosum strains in nature.</title>
        <authorList>
            <person name="Han K."/>
            <person name="Peng R."/>
            <person name="Blom J."/>
            <person name="Li Y.-Z."/>
        </authorList>
    </citation>
    <scope>NUCLEOTIDE SEQUENCE [LARGE SCALE GENOMIC DNA]</scope>
    <source>
        <strain evidence="2 3">So0007-03</strain>
        <strain evidence="1 4">So0157-18</strain>
    </source>
</reference>
<evidence type="ECO:0000313" key="1">
    <source>
        <dbReference type="EMBL" id="KYF54183.1"/>
    </source>
</evidence>
<comment type="caution">
    <text evidence="1">The sequence shown here is derived from an EMBL/GenBank/DDBJ whole genome shotgun (WGS) entry which is preliminary data.</text>
</comment>
<accession>A0A150PET2</accession>
<dbReference type="AlphaFoldDB" id="A0A150PET2"/>
<dbReference type="Proteomes" id="UP000075604">
    <property type="component" value="Unassembled WGS sequence"/>
</dbReference>
<evidence type="ECO:0000313" key="4">
    <source>
        <dbReference type="Proteomes" id="UP000075604"/>
    </source>
</evidence>
<dbReference type="Proteomes" id="UP000075502">
    <property type="component" value="Unassembled WGS sequence"/>
</dbReference>
<name>A0A150PET2_SORCE</name>
<organism evidence="1 4">
    <name type="scientific">Sorangium cellulosum</name>
    <name type="common">Polyangium cellulosum</name>
    <dbReference type="NCBI Taxonomy" id="56"/>
    <lineage>
        <taxon>Bacteria</taxon>
        <taxon>Pseudomonadati</taxon>
        <taxon>Myxococcota</taxon>
        <taxon>Polyangia</taxon>
        <taxon>Polyangiales</taxon>
        <taxon>Polyangiaceae</taxon>
        <taxon>Sorangium</taxon>
    </lineage>
</organism>
<proteinExistence type="predicted"/>
<sequence>MLAFTLARRSILLLPQGWVVRARGPRHPIDLGTDSVRAVVSDASAGELLMGCRRAVRRCSSRAAYDIDDT</sequence>
<protein>
    <submittedName>
        <fullName evidence="1">Uncharacterized protein</fullName>
    </submittedName>
</protein>
<dbReference type="EMBL" id="JELX01002821">
    <property type="protein sequence ID" value="KYF54183.1"/>
    <property type="molecule type" value="Genomic_DNA"/>
</dbReference>
<dbReference type="EMBL" id="JEME01001749">
    <property type="protein sequence ID" value="KYG06222.1"/>
    <property type="molecule type" value="Genomic_DNA"/>
</dbReference>
<evidence type="ECO:0000313" key="2">
    <source>
        <dbReference type="EMBL" id="KYG06222.1"/>
    </source>
</evidence>
<evidence type="ECO:0000313" key="3">
    <source>
        <dbReference type="Proteomes" id="UP000075502"/>
    </source>
</evidence>